<accession>A0AAD9PAX4</accession>
<evidence type="ECO:0000313" key="1">
    <source>
        <dbReference type="EMBL" id="KAK2191344.1"/>
    </source>
</evidence>
<comment type="caution">
    <text evidence="1">The sequence shown here is derived from an EMBL/GenBank/DDBJ whole genome shotgun (WGS) entry which is preliminary data.</text>
</comment>
<gene>
    <name evidence="1" type="ORF">NP493_53g00001</name>
</gene>
<evidence type="ECO:0000313" key="2">
    <source>
        <dbReference type="Proteomes" id="UP001209878"/>
    </source>
</evidence>
<proteinExistence type="predicted"/>
<protein>
    <submittedName>
        <fullName evidence="1">Uncharacterized protein</fullName>
    </submittedName>
</protein>
<dbReference type="AlphaFoldDB" id="A0AAD9PAX4"/>
<keyword evidence="2" id="KW-1185">Reference proteome</keyword>
<organism evidence="1 2">
    <name type="scientific">Ridgeia piscesae</name>
    <name type="common">Tubeworm</name>
    <dbReference type="NCBI Taxonomy" id="27915"/>
    <lineage>
        <taxon>Eukaryota</taxon>
        <taxon>Metazoa</taxon>
        <taxon>Spiralia</taxon>
        <taxon>Lophotrochozoa</taxon>
        <taxon>Annelida</taxon>
        <taxon>Polychaeta</taxon>
        <taxon>Sedentaria</taxon>
        <taxon>Canalipalpata</taxon>
        <taxon>Sabellida</taxon>
        <taxon>Siboglinidae</taxon>
        <taxon>Ridgeia</taxon>
    </lineage>
</organism>
<reference evidence="1" key="1">
    <citation type="journal article" date="2023" name="Mol. Biol. Evol.">
        <title>Third-Generation Sequencing Reveals the Adaptive Role of the Epigenome in Three Deep-Sea Polychaetes.</title>
        <authorList>
            <person name="Perez M."/>
            <person name="Aroh O."/>
            <person name="Sun Y."/>
            <person name="Lan Y."/>
            <person name="Juniper S.K."/>
            <person name="Young C.R."/>
            <person name="Angers B."/>
            <person name="Qian P.Y."/>
        </authorList>
    </citation>
    <scope>NUCLEOTIDE SEQUENCE</scope>
    <source>
        <strain evidence="1">R07B-5</strain>
    </source>
</reference>
<dbReference type="Proteomes" id="UP001209878">
    <property type="component" value="Unassembled WGS sequence"/>
</dbReference>
<sequence>MAGVIIDVSVETVTLVTLPRAVVVARGAVGSTASACARVCMVDAGIIAFPRVTFARSVYNATVTVVVTTSAFSIYSESVQCIASVTHWTSSSHVTPETVVRKRCKTNVQ</sequence>
<name>A0AAD9PAX4_RIDPI</name>
<dbReference type="EMBL" id="JAODUO010000053">
    <property type="protein sequence ID" value="KAK2191344.1"/>
    <property type="molecule type" value="Genomic_DNA"/>
</dbReference>